<dbReference type="EC" id="2.8.2.-" evidence="1"/>
<dbReference type="PANTHER" id="PTHR36978:SF4">
    <property type="entry name" value="P-LOOP CONTAINING NUCLEOSIDE TRIPHOSPHATE HYDROLASE PROTEIN"/>
    <property type="match status" value="1"/>
</dbReference>
<evidence type="ECO:0000313" key="1">
    <source>
        <dbReference type="EMBL" id="MFB9207580.1"/>
    </source>
</evidence>
<accession>A0ABV5IUB6</accession>
<gene>
    <name evidence="1" type="ORF">ACFFV7_40800</name>
</gene>
<dbReference type="RefSeq" id="WP_189654133.1">
    <property type="nucleotide sequence ID" value="NZ_BMRC01000058.1"/>
</dbReference>
<proteinExistence type="predicted"/>
<dbReference type="GO" id="GO:0016740">
    <property type="term" value="F:transferase activity"/>
    <property type="evidence" value="ECO:0007669"/>
    <property type="project" value="UniProtKB-KW"/>
</dbReference>
<dbReference type="EMBL" id="JBHMEI010000061">
    <property type="protein sequence ID" value="MFB9207580.1"/>
    <property type="molecule type" value="Genomic_DNA"/>
</dbReference>
<name>A0ABV5IUB6_9ACTN</name>
<protein>
    <submittedName>
        <fullName evidence="1">Sulfotransferase family protein</fullName>
        <ecNumber evidence="1">2.8.2.-</ecNumber>
    </submittedName>
</protein>
<dbReference type="Proteomes" id="UP001589647">
    <property type="component" value="Unassembled WGS sequence"/>
</dbReference>
<dbReference type="PANTHER" id="PTHR36978">
    <property type="entry name" value="P-LOOP CONTAINING NUCLEOTIDE TRIPHOSPHATE HYDROLASE"/>
    <property type="match status" value="1"/>
</dbReference>
<keyword evidence="1" id="KW-0808">Transferase</keyword>
<comment type="caution">
    <text evidence="1">The sequence shown here is derived from an EMBL/GenBank/DDBJ whole genome shotgun (WGS) entry which is preliminary data.</text>
</comment>
<reference evidence="1 2" key="1">
    <citation type="submission" date="2024-09" db="EMBL/GenBank/DDBJ databases">
        <authorList>
            <person name="Sun Q."/>
            <person name="Mori K."/>
        </authorList>
    </citation>
    <scope>NUCLEOTIDE SEQUENCE [LARGE SCALE GENOMIC DNA]</scope>
    <source>
        <strain evidence="1 2">CCM 3426</strain>
    </source>
</reference>
<dbReference type="Pfam" id="PF17784">
    <property type="entry name" value="Sulfotransfer_4"/>
    <property type="match status" value="1"/>
</dbReference>
<dbReference type="InterPro" id="IPR027417">
    <property type="entry name" value="P-loop_NTPase"/>
</dbReference>
<dbReference type="InterPro" id="IPR040632">
    <property type="entry name" value="Sulfotransfer_4"/>
</dbReference>
<organism evidence="1 2">
    <name type="scientific">Nonomuraea spiralis</name>
    <dbReference type="NCBI Taxonomy" id="46182"/>
    <lineage>
        <taxon>Bacteria</taxon>
        <taxon>Bacillati</taxon>
        <taxon>Actinomycetota</taxon>
        <taxon>Actinomycetes</taxon>
        <taxon>Streptosporangiales</taxon>
        <taxon>Streptosporangiaceae</taxon>
        <taxon>Nonomuraea</taxon>
    </lineage>
</organism>
<evidence type="ECO:0000313" key="2">
    <source>
        <dbReference type="Proteomes" id="UP001589647"/>
    </source>
</evidence>
<sequence length="226" mass="25637">MRVIGAGFGRTGTLSTKAALERLGFGPCHHMTEVIQNPVHIRRWLDLAEGRPITWDTLMSGYASCVDWPAASYWRELAHHYKDAKVILTVRDPERWLASMNATIFKRSARARTWSGRTMASISSLLDTDLAAFIRMARLVVSERVFGGDTPDTELALKIFKEHVEEVKATIPQDRLLVFEVTQGWQPLCDFLDVPVPNEPFPRTNDAAGFDQHSRAMGRLLFRRSR</sequence>
<dbReference type="Gene3D" id="3.40.50.300">
    <property type="entry name" value="P-loop containing nucleotide triphosphate hydrolases"/>
    <property type="match status" value="1"/>
</dbReference>
<keyword evidence="2" id="KW-1185">Reference proteome</keyword>
<dbReference type="SUPFAM" id="SSF52540">
    <property type="entry name" value="P-loop containing nucleoside triphosphate hydrolases"/>
    <property type="match status" value="1"/>
</dbReference>